<reference evidence="6" key="2">
    <citation type="submission" date="2021-12" db="EMBL/GenBank/DDBJ databases">
        <title>Resequencing data analysis of finger millet.</title>
        <authorList>
            <person name="Hatakeyama M."/>
            <person name="Aluri S."/>
            <person name="Balachadran M.T."/>
            <person name="Sivarajan S.R."/>
            <person name="Poveda L."/>
            <person name="Shimizu-Inatsugi R."/>
            <person name="Schlapbach R."/>
            <person name="Sreeman S.M."/>
            <person name="Shimizu K.K."/>
        </authorList>
    </citation>
    <scope>NUCLEOTIDE SEQUENCE</scope>
</reference>
<dbReference type="InterPro" id="IPR016024">
    <property type="entry name" value="ARM-type_fold"/>
</dbReference>
<organism evidence="6 7">
    <name type="scientific">Eleusine coracana subsp. coracana</name>
    <dbReference type="NCBI Taxonomy" id="191504"/>
    <lineage>
        <taxon>Eukaryota</taxon>
        <taxon>Viridiplantae</taxon>
        <taxon>Streptophyta</taxon>
        <taxon>Embryophyta</taxon>
        <taxon>Tracheophyta</taxon>
        <taxon>Spermatophyta</taxon>
        <taxon>Magnoliopsida</taxon>
        <taxon>Liliopsida</taxon>
        <taxon>Poales</taxon>
        <taxon>Poaceae</taxon>
        <taxon>PACMAD clade</taxon>
        <taxon>Chloridoideae</taxon>
        <taxon>Cynodonteae</taxon>
        <taxon>Eleusininae</taxon>
        <taxon>Eleusine</taxon>
    </lineage>
</organism>
<evidence type="ECO:0000259" key="5">
    <source>
        <dbReference type="Pfam" id="PF23276"/>
    </source>
</evidence>
<accession>A0AAV5D959</accession>
<feature type="region of interest" description="Disordered" evidence="4">
    <location>
        <begin position="1"/>
        <end position="49"/>
    </location>
</feature>
<evidence type="ECO:0000256" key="2">
    <source>
        <dbReference type="ARBA" id="ARBA00022946"/>
    </source>
</evidence>
<dbReference type="Pfam" id="PF13812">
    <property type="entry name" value="PPR_3"/>
    <property type="match status" value="1"/>
</dbReference>
<dbReference type="InterPro" id="IPR057027">
    <property type="entry name" value="TPR_mt"/>
</dbReference>
<protein>
    <recommendedName>
        <fullName evidence="5">Pentatricopeptide repeat-containing protein-mitochondrial domain-containing protein</fullName>
    </recommendedName>
</protein>
<dbReference type="Proteomes" id="UP001054889">
    <property type="component" value="Unassembled WGS sequence"/>
</dbReference>
<feature type="repeat" description="PPR" evidence="3">
    <location>
        <begin position="260"/>
        <end position="294"/>
    </location>
</feature>
<evidence type="ECO:0000313" key="7">
    <source>
        <dbReference type="Proteomes" id="UP001054889"/>
    </source>
</evidence>
<feature type="repeat" description="PPR" evidence="3">
    <location>
        <begin position="295"/>
        <end position="329"/>
    </location>
</feature>
<reference evidence="6" key="1">
    <citation type="journal article" date="2018" name="DNA Res.">
        <title>Multiple hybrid de novo genome assembly of finger millet, an orphan allotetraploid crop.</title>
        <authorList>
            <person name="Hatakeyama M."/>
            <person name="Aluri S."/>
            <person name="Balachadran M.T."/>
            <person name="Sivarajan S.R."/>
            <person name="Patrignani A."/>
            <person name="Gruter S."/>
            <person name="Poveda L."/>
            <person name="Shimizu-Inatsugi R."/>
            <person name="Baeten J."/>
            <person name="Francoijs K.J."/>
            <person name="Nataraja K.N."/>
            <person name="Reddy Y.A.N."/>
            <person name="Phadnis S."/>
            <person name="Ravikumar R.L."/>
            <person name="Schlapbach R."/>
            <person name="Sreeman S.M."/>
            <person name="Shimizu K.K."/>
        </authorList>
    </citation>
    <scope>NUCLEOTIDE SEQUENCE</scope>
</reference>
<dbReference type="Pfam" id="PF23276">
    <property type="entry name" value="TPR_24"/>
    <property type="match status" value="1"/>
</dbReference>
<proteinExistence type="predicted"/>
<comment type="caution">
    <text evidence="6">The sequence shown here is derived from an EMBL/GenBank/DDBJ whole genome shotgun (WGS) entry which is preliminary data.</text>
</comment>
<dbReference type="SUPFAM" id="SSF48371">
    <property type="entry name" value="ARM repeat"/>
    <property type="match status" value="1"/>
</dbReference>
<dbReference type="PANTHER" id="PTHR47934">
    <property type="entry name" value="PENTATRICOPEPTIDE REPEAT-CONTAINING PROTEIN PET309, MITOCHONDRIAL"/>
    <property type="match status" value="1"/>
</dbReference>
<feature type="domain" description="Pentatricopeptide repeat-containing protein-mitochondrial" evidence="5">
    <location>
        <begin position="645"/>
        <end position="782"/>
    </location>
</feature>
<dbReference type="InterPro" id="IPR002885">
    <property type="entry name" value="PPR_rpt"/>
</dbReference>
<dbReference type="NCBIfam" id="TIGR00756">
    <property type="entry name" value="PPR"/>
    <property type="match status" value="5"/>
</dbReference>
<keyword evidence="7" id="KW-1185">Reference proteome</keyword>
<feature type="repeat" description="PPR" evidence="3">
    <location>
        <begin position="467"/>
        <end position="501"/>
    </location>
</feature>
<dbReference type="GO" id="GO:0003729">
    <property type="term" value="F:mRNA binding"/>
    <property type="evidence" value="ECO:0007669"/>
    <property type="project" value="TreeGrafter"/>
</dbReference>
<keyword evidence="1" id="KW-0677">Repeat</keyword>
<evidence type="ECO:0000256" key="1">
    <source>
        <dbReference type="ARBA" id="ARBA00022737"/>
    </source>
</evidence>
<feature type="repeat" description="PPR" evidence="3">
    <location>
        <begin position="549"/>
        <end position="583"/>
    </location>
</feature>
<dbReference type="InterPro" id="IPR051114">
    <property type="entry name" value="Mito_RNA_Proc_CCM1"/>
</dbReference>
<evidence type="ECO:0000256" key="4">
    <source>
        <dbReference type="SAM" id="MobiDB-lite"/>
    </source>
</evidence>
<dbReference type="EMBL" id="BQKI01000014">
    <property type="protein sequence ID" value="GJN07483.1"/>
    <property type="molecule type" value="Genomic_DNA"/>
</dbReference>
<dbReference type="Pfam" id="PF13041">
    <property type="entry name" value="PPR_2"/>
    <property type="match status" value="1"/>
</dbReference>
<keyword evidence="2" id="KW-0809">Transit peptide</keyword>
<dbReference type="GO" id="GO:0006396">
    <property type="term" value="P:RNA processing"/>
    <property type="evidence" value="ECO:0007669"/>
    <property type="project" value="TreeGrafter"/>
</dbReference>
<gene>
    <name evidence="6" type="primary">ga25319</name>
    <name evidence="6" type="ORF">PR202_ga25319</name>
</gene>
<evidence type="ECO:0000256" key="3">
    <source>
        <dbReference type="PROSITE-ProRule" id="PRU00708"/>
    </source>
</evidence>
<dbReference type="InterPro" id="IPR011990">
    <property type="entry name" value="TPR-like_helical_dom_sf"/>
</dbReference>
<feature type="repeat" description="PPR" evidence="3">
    <location>
        <begin position="514"/>
        <end position="548"/>
    </location>
</feature>
<dbReference type="GO" id="GO:0005739">
    <property type="term" value="C:mitochondrion"/>
    <property type="evidence" value="ECO:0007669"/>
    <property type="project" value="TreeGrafter"/>
</dbReference>
<sequence length="849" mass="93315">MAPNPPCRPAAGAGAAVSRSGAPPVSGSRSGSLPSPSSAASRLHLPRLPSPPPLSCSGTAFLTPAASELHPSDEALAAMSPREQTALLSRQRHWRRARDLFDRLRALPGYASNPFHYSVLLRHLARARRWAELRGAWLGMPLPPTNPAYAALADALAKAGMARESILLLHHMRARGVAPDEVSMNTFVRVLKDERRYANALALFSNWCDGRFEVDFLDLDCSAVDSDGPMQFLLAEIRDGKFSAAGGASDLDGVPRKPKLVATYNTIIDLYGKAGRLKDALDMFVEMPANGVTPDTYTFNTLVNVFGLSSNIGQAGALFASMLVRGINPDIKTYNVMMTLFASIANLEDVLTYYHQIGKTGLCADSVSYRIVLQALCERKMVQDVEDIIEGILNSGSSVCEQSLPVVMKMYVDLGLLDEANAFFERHCRGKGVSSKNFAAILNTFAEKGLWEEAEHVFYSERDGNKDIVEYNVMVKVYGRAKQYDSVSSLIESMKESEAVDLFNEMKTSAVEPNIVVYGLLIDMFAEIGNLKKALYYSNLMEESGISPNKIVLTSLIKAYGKVDCWKEAQELYSRMKNMDGGPDIIASNALLNLYANLGMVTKSKEIFDSLRRNSRADDVSHTTMIYLYKSVGLLTESIKIAHDLHKSGLLSDHASYNAVLASYLAEGSLRDYTELVQQMVAANIPLDAATLGMIFSLLKKGHVSKEEILQLESAYNDERNSVKQAIVALLFSVAGLHAAALDICEQLLRSERTIDPCACNVCFKVYASCGKIEKAFSLFMRMNDLGLKLDTVTCIDLTTCYRKHGMSERLRTNGVLEYRNGRLIMPSHNAVAAFIETRSDVAIQLVKK</sequence>
<dbReference type="Gene3D" id="1.25.40.10">
    <property type="entry name" value="Tetratricopeptide repeat domain"/>
    <property type="match status" value="6"/>
</dbReference>
<name>A0AAV5D959_ELECO</name>
<feature type="repeat" description="PPR" evidence="3">
    <location>
        <begin position="756"/>
        <end position="790"/>
    </location>
</feature>
<evidence type="ECO:0000313" key="6">
    <source>
        <dbReference type="EMBL" id="GJN07483.1"/>
    </source>
</evidence>
<dbReference type="Pfam" id="PF01535">
    <property type="entry name" value="PPR"/>
    <property type="match status" value="3"/>
</dbReference>
<feature type="compositionally biased region" description="Low complexity" evidence="4">
    <location>
        <begin position="9"/>
        <end position="47"/>
    </location>
</feature>
<feature type="repeat" description="PPR" evidence="3">
    <location>
        <begin position="145"/>
        <end position="179"/>
    </location>
</feature>
<dbReference type="PROSITE" id="PS51375">
    <property type="entry name" value="PPR"/>
    <property type="match status" value="7"/>
</dbReference>
<dbReference type="GO" id="GO:0007005">
    <property type="term" value="P:mitochondrion organization"/>
    <property type="evidence" value="ECO:0007669"/>
    <property type="project" value="TreeGrafter"/>
</dbReference>
<dbReference type="AlphaFoldDB" id="A0AAV5D959"/>
<dbReference type="PANTHER" id="PTHR47934:SF6">
    <property type="entry name" value="MITOCHONDRIAL GROUP I INTRON SPLICING FACTOR CCM1-RELATED"/>
    <property type="match status" value="1"/>
</dbReference>